<keyword evidence="1" id="KW-0732">Signal</keyword>
<name>A0A2W2E7L5_9ACTN</name>
<sequence>MRLLKNRLVPLAVVTAGVLATGCSDVNNTIDRAQACLEAPKIMTELVADIANLTNDPQAMDKAIDDAAAKLNDVADTASNTTLKEASDNLATTLTGITVQDANDAVDAVQKVGTEATAYAQQVAQACGGGG</sequence>
<keyword evidence="3" id="KW-1185">Reference proteome</keyword>
<dbReference type="OrthoDB" id="3539337at2"/>
<evidence type="ECO:0000256" key="1">
    <source>
        <dbReference type="SAM" id="SignalP"/>
    </source>
</evidence>
<dbReference type="EMBL" id="POUD01000179">
    <property type="protein sequence ID" value="PZG12669.1"/>
    <property type="molecule type" value="Genomic_DNA"/>
</dbReference>
<comment type="caution">
    <text evidence="2">The sequence shown here is derived from an EMBL/GenBank/DDBJ whole genome shotgun (WGS) entry which is preliminary data.</text>
</comment>
<organism evidence="2 3">
    <name type="scientific">Nonomuraea aridisoli</name>
    <dbReference type="NCBI Taxonomy" id="2070368"/>
    <lineage>
        <taxon>Bacteria</taxon>
        <taxon>Bacillati</taxon>
        <taxon>Actinomycetota</taxon>
        <taxon>Actinomycetes</taxon>
        <taxon>Streptosporangiales</taxon>
        <taxon>Streptosporangiaceae</taxon>
        <taxon>Nonomuraea</taxon>
    </lineage>
</organism>
<reference evidence="2 3" key="1">
    <citation type="submission" date="2018-01" db="EMBL/GenBank/DDBJ databases">
        <title>Draft genome sequence of Nonomuraea sp. KC333.</title>
        <authorList>
            <person name="Sahin N."/>
            <person name="Saygin H."/>
            <person name="Ay H."/>
        </authorList>
    </citation>
    <scope>NUCLEOTIDE SEQUENCE [LARGE SCALE GENOMIC DNA]</scope>
    <source>
        <strain evidence="2 3">KC333</strain>
    </source>
</reference>
<feature type="signal peptide" evidence="1">
    <location>
        <begin position="1"/>
        <end position="20"/>
    </location>
</feature>
<evidence type="ECO:0008006" key="4">
    <source>
        <dbReference type="Google" id="ProtNLM"/>
    </source>
</evidence>
<evidence type="ECO:0000313" key="2">
    <source>
        <dbReference type="EMBL" id="PZG12669.1"/>
    </source>
</evidence>
<dbReference type="PROSITE" id="PS51257">
    <property type="entry name" value="PROKAR_LIPOPROTEIN"/>
    <property type="match status" value="1"/>
</dbReference>
<protein>
    <recommendedName>
        <fullName evidence="4">Lipoprotein</fullName>
    </recommendedName>
</protein>
<proteinExistence type="predicted"/>
<evidence type="ECO:0000313" key="3">
    <source>
        <dbReference type="Proteomes" id="UP000249304"/>
    </source>
</evidence>
<dbReference type="Proteomes" id="UP000249304">
    <property type="component" value="Unassembled WGS sequence"/>
</dbReference>
<gene>
    <name evidence="2" type="ORF">C1J01_32100</name>
</gene>
<dbReference type="RefSeq" id="WP_111182733.1">
    <property type="nucleotide sequence ID" value="NZ_POUD01000179.1"/>
</dbReference>
<accession>A0A2W2E7L5</accession>
<dbReference type="AlphaFoldDB" id="A0A2W2E7L5"/>
<feature type="chain" id="PRO_5038894660" description="Lipoprotein" evidence="1">
    <location>
        <begin position="21"/>
        <end position="131"/>
    </location>
</feature>